<feature type="region of interest" description="Disordered" evidence="2">
    <location>
        <begin position="84"/>
        <end position="107"/>
    </location>
</feature>
<dbReference type="PROSITE" id="PS50118">
    <property type="entry name" value="HMG_BOX_2"/>
    <property type="match status" value="1"/>
</dbReference>
<evidence type="ECO:0000256" key="2">
    <source>
        <dbReference type="SAM" id="MobiDB-lite"/>
    </source>
</evidence>
<dbReference type="Gene3D" id="1.10.30.10">
    <property type="entry name" value="High mobility group box domain"/>
    <property type="match status" value="1"/>
</dbReference>
<dbReference type="GO" id="GO:0003677">
    <property type="term" value="F:DNA binding"/>
    <property type="evidence" value="ECO:0007669"/>
    <property type="project" value="UniProtKB-UniRule"/>
</dbReference>
<evidence type="ECO:0000313" key="5">
    <source>
        <dbReference type="Proteomes" id="UP000664991"/>
    </source>
</evidence>
<evidence type="ECO:0000256" key="1">
    <source>
        <dbReference type="PROSITE-ProRule" id="PRU00267"/>
    </source>
</evidence>
<dbReference type="EMBL" id="JAEMGP010000002">
    <property type="protein sequence ID" value="KAG5213309.1"/>
    <property type="molecule type" value="Genomic_DNA"/>
</dbReference>
<reference evidence="4 5" key="1">
    <citation type="submission" date="2020-12" db="EMBL/GenBank/DDBJ databases">
        <title>De novo assembly of Tibetan sheep genome.</title>
        <authorList>
            <person name="Li X."/>
        </authorList>
    </citation>
    <scope>NUCLEOTIDE SEQUENCE [LARGE SCALE GENOMIC DNA]</scope>
    <source>
        <tissue evidence="4">Heart</tissue>
    </source>
</reference>
<name>A0A836AA92_SHEEP</name>
<dbReference type="GO" id="GO:0005634">
    <property type="term" value="C:nucleus"/>
    <property type="evidence" value="ECO:0007669"/>
    <property type="project" value="UniProtKB-UniRule"/>
</dbReference>
<evidence type="ECO:0000259" key="3">
    <source>
        <dbReference type="PROSITE" id="PS50118"/>
    </source>
</evidence>
<accession>A0A836AA92</accession>
<dbReference type="SUPFAM" id="SSF47095">
    <property type="entry name" value="HMG-box"/>
    <property type="match status" value="1"/>
</dbReference>
<keyword evidence="1" id="KW-0539">Nucleus</keyword>
<dbReference type="Proteomes" id="UP000664991">
    <property type="component" value="Unassembled WGS sequence"/>
</dbReference>
<dbReference type="Pfam" id="PF00505">
    <property type="entry name" value="HMG_box"/>
    <property type="match status" value="1"/>
</dbReference>
<feature type="DNA-binding region" description="HMG box" evidence="1">
    <location>
        <begin position="178"/>
        <end position="223"/>
    </location>
</feature>
<dbReference type="InterPro" id="IPR009071">
    <property type="entry name" value="HMG_box_dom"/>
</dbReference>
<keyword evidence="1" id="KW-0238">DNA-binding</keyword>
<organism evidence="4 5">
    <name type="scientific">Ovis aries</name>
    <name type="common">Sheep</name>
    <dbReference type="NCBI Taxonomy" id="9940"/>
    <lineage>
        <taxon>Eukaryota</taxon>
        <taxon>Metazoa</taxon>
        <taxon>Chordata</taxon>
        <taxon>Craniata</taxon>
        <taxon>Vertebrata</taxon>
        <taxon>Euteleostomi</taxon>
        <taxon>Mammalia</taxon>
        <taxon>Eutheria</taxon>
        <taxon>Laurasiatheria</taxon>
        <taxon>Artiodactyla</taxon>
        <taxon>Ruminantia</taxon>
        <taxon>Pecora</taxon>
        <taxon>Bovidae</taxon>
        <taxon>Caprinae</taxon>
        <taxon>Ovis</taxon>
    </lineage>
</organism>
<sequence>MACQKAAQAVLAAKPLMYQDVCPEIMLQTPGVSSEQAELKIEIHFPSQFQSFNWIESGILNNPTSVLYHRFYRNSEKEKVTKMTQVEPHGGRTGNGDEEQHSPNTSIWQPPISHSTVCVSVYLPFYRTNPLEFYGRSHVLSFLEPQAYLDPSFSHSLLNETTFLHIKKLDELDLTSGEHPCLFTGDVAKKLGVMWNNTAADAKQTYEKKATKLKEKYKKDIIA</sequence>
<comment type="caution">
    <text evidence="4">The sequence shown here is derived from an EMBL/GenBank/DDBJ whole genome shotgun (WGS) entry which is preliminary data.</text>
</comment>
<dbReference type="AlphaFoldDB" id="A0A836AA92"/>
<evidence type="ECO:0000313" key="4">
    <source>
        <dbReference type="EMBL" id="KAG5213309.1"/>
    </source>
</evidence>
<protein>
    <recommendedName>
        <fullName evidence="3">HMG box domain-containing protein</fullName>
    </recommendedName>
</protein>
<dbReference type="InterPro" id="IPR036910">
    <property type="entry name" value="HMG_box_dom_sf"/>
</dbReference>
<dbReference type="PRINTS" id="PR00886">
    <property type="entry name" value="HIGHMOBLTY12"/>
</dbReference>
<gene>
    <name evidence="4" type="ORF">JEQ12_009095</name>
</gene>
<proteinExistence type="predicted"/>
<feature type="domain" description="HMG box" evidence="3">
    <location>
        <begin position="178"/>
        <end position="223"/>
    </location>
</feature>